<evidence type="ECO:0000313" key="2">
    <source>
        <dbReference type="Proteomes" id="UP000003963"/>
    </source>
</evidence>
<dbReference type="HOGENOM" id="CLU_2481972_0_0_11"/>
<dbReference type="RefSeq" id="WP_009718337.1">
    <property type="nucleotide sequence ID" value="NZ_GG657754.1"/>
</dbReference>
<dbReference type="STRING" id="457427.SSOG_06251"/>
<name>D9WW81_9ACTN</name>
<evidence type="ECO:0000313" key="1">
    <source>
        <dbReference type="EMBL" id="EFL26537.1"/>
    </source>
</evidence>
<proteinExistence type="predicted"/>
<dbReference type="OrthoDB" id="3375452at2"/>
<dbReference type="EMBL" id="GG657754">
    <property type="protein sequence ID" value="EFL26537.1"/>
    <property type="molecule type" value="Genomic_DNA"/>
</dbReference>
<accession>D9WW81</accession>
<protein>
    <submittedName>
        <fullName evidence="1">Uncharacterized protein</fullName>
    </submittedName>
</protein>
<sequence>MRRNAIPSAAEARDLTYHHGVELVFGEPAFVSCPAMFHDPVFRAPTSGELEAISRRVGGPPAVLVAFEADAHGEECVHRTVGERALS</sequence>
<dbReference type="AlphaFoldDB" id="D9WW81"/>
<reference evidence="1 2" key="1">
    <citation type="submission" date="2009-02" db="EMBL/GenBank/DDBJ databases">
        <title>Annotation of Streptomyces hygroscopicus strain ATCC 53653.</title>
        <authorList>
            <consortium name="The Broad Institute Genome Sequencing Platform"/>
            <consortium name="Broad Institute Microbial Sequencing Center"/>
            <person name="Fischbach M."/>
            <person name="Godfrey P."/>
            <person name="Ward D."/>
            <person name="Young S."/>
            <person name="Zeng Q."/>
            <person name="Koehrsen M."/>
            <person name="Alvarado L."/>
            <person name="Berlin A.M."/>
            <person name="Bochicchio J."/>
            <person name="Borenstein D."/>
            <person name="Chapman S.B."/>
            <person name="Chen Z."/>
            <person name="Engels R."/>
            <person name="Freedman E."/>
            <person name="Gellesch M."/>
            <person name="Goldberg J."/>
            <person name="Griggs A."/>
            <person name="Gujja S."/>
            <person name="Heilman E.R."/>
            <person name="Heiman D.I."/>
            <person name="Hepburn T.A."/>
            <person name="Howarth C."/>
            <person name="Jen D."/>
            <person name="Larson L."/>
            <person name="Lewis B."/>
            <person name="Mehta T."/>
            <person name="Park D."/>
            <person name="Pearson M."/>
            <person name="Richards J."/>
            <person name="Roberts A."/>
            <person name="Saif S."/>
            <person name="Shea T.D."/>
            <person name="Shenoy N."/>
            <person name="Sisk P."/>
            <person name="Stolte C."/>
            <person name="Sykes S.N."/>
            <person name="Thomson T."/>
            <person name="Walk T."/>
            <person name="White J."/>
            <person name="Yandava C."/>
            <person name="Straight P."/>
            <person name="Clardy J."/>
            <person name="Hung D."/>
            <person name="Kolter R."/>
            <person name="Mekalanos J."/>
            <person name="Walker S."/>
            <person name="Walsh C.T."/>
            <person name="Wieland-Brown L.C."/>
            <person name="Haas B."/>
            <person name="Nusbaum C."/>
            <person name="Birren B."/>
        </authorList>
    </citation>
    <scope>NUCLEOTIDE SEQUENCE [LARGE SCALE GENOMIC DNA]</scope>
    <source>
        <strain evidence="1 2">ATCC 53653</strain>
    </source>
</reference>
<dbReference type="Proteomes" id="UP000003963">
    <property type="component" value="Unassembled WGS sequence"/>
</dbReference>
<organism evidence="1 2">
    <name type="scientific">Streptomyces himastatinicus ATCC 53653</name>
    <dbReference type="NCBI Taxonomy" id="457427"/>
    <lineage>
        <taxon>Bacteria</taxon>
        <taxon>Bacillati</taxon>
        <taxon>Actinomycetota</taxon>
        <taxon>Actinomycetes</taxon>
        <taxon>Kitasatosporales</taxon>
        <taxon>Streptomycetaceae</taxon>
        <taxon>Streptomyces</taxon>
        <taxon>Streptomyces violaceusniger group</taxon>
    </lineage>
</organism>
<gene>
    <name evidence="1" type="ORF">SSOG_06251</name>
</gene>
<keyword evidence="2" id="KW-1185">Reference proteome</keyword>